<gene>
    <name evidence="6" type="ORF">FNAPI_11572</name>
</gene>
<organism evidence="6 7">
    <name type="scientific">Fusarium napiforme</name>
    <dbReference type="NCBI Taxonomy" id="42672"/>
    <lineage>
        <taxon>Eukaryota</taxon>
        <taxon>Fungi</taxon>
        <taxon>Dikarya</taxon>
        <taxon>Ascomycota</taxon>
        <taxon>Pezizomycotina</taxon>
        <taxon>Sordariomycetes</taxon>
        <taxon>Hypocreomycetidae</taxon>
        <taxon>Hypocreales</taxon>
        <taxon>Nectriaceae</taxon>
        <taxon>Fusarium</taxon>
        <taxon>Fusarium fujikuroi species complex</taxon>
    </lineage>
</organism>
<dbReference type="Gene3D" id="3.50.50.60">
    <property type="entry name" value="FAD/NAD(P)-binding domain"/>
    <property type="match status" value="3"/>
</dbReference>
<dbReference type="GO" id="GO:0050660">
    <property type="term" value="F:flavin adenine dinucleotide binding"/>
    <property type="evidence" value="ECO:0007669"/>
    <property type="project" value="InterPro"/>
</dbReference>
<evidence type="ECO:0000256" key="3">
    <source>
        <dbReference type="ARBA" id="ARBA00022827"/>
    </source>
</evidence>
<evidence type="ECO:0000256" key="4">
    <source>
        <dbReference type="ARBA" id="ARBA00023002"/>
    </source>
</evidence>
<keyword evidence="3" id="KW-0274">FAD</keyword>
<proteinExistence type="inferred from homology"/>
<dbReference type="InterPro" id="IPR036188">
    <property type="entry name" value="FAD/NAD-bd_sf"/>
</dbReference>
<dbReference type="InterPro" id="IPR051209">
    <property type="entry name" value="FAD-bind_Monooxygenase_sf"/>
</dbReference>
<dbReference type="EMBL" id="JAAOAO010000551">
    <property type="protein sequence ID" value="KAF5536972.1"/>
    <property type="molecule type" value="Genomic_DNA"/>
</dbReference>
<evidence type="ECO:0000256" key="1">
    <source>
        <dbReference type="ARBA" id="ARBA00010139"/>
    </source>
</evidence>
<protein>
    <submittedName>
        <fullName evidence="6">Flavin-binding monooxygenase</fullName>
    </submittedName>
</protein>
<evidence type="ECO:0000313" key="7">
    <source>
        <dbReference type="Proteomes" id="UP000574317"/>
    </source>
</evidence>
<dbReference type="GO" id="GO:0050661">
    <property type="term" value="F:NADP binding"/>
    <property type="evidence" value="ECO:0007669"/>
    <property type="project" value="InterPro"/>
</dbReference>
<dbReference type="PANTHER" id="PTHR42877">
    <property type="entry name" value="L-ORNITHINE N(5)-MONOOXYGENASE-RELATED"/>
    <property type="match status" value="1"/>
</dbReference>
<evidence type="ECO:0000313" key="6">
    <source>
        <dbReference type="EMBL" id="KAF5536972.1"/>
    </source>
</evidence>
<keyword evidence="6" id="KW-0503">Monooxygenase</keyword>
<accession>A0A8H5IHC0</accession>
<keyword evidence="4" id="KW-0560">Oxidoreductase</keyword>
<dbReference type="GO" id="GO:0004499">
    <property type="term" value="F:N,N-dimethylaniline monooxygenase activity"/>
    <property type="evidence" value="ECO:0007669"/>
    <property type="project" value="InterPro"/>
</dbReference>
<dbReference type="AlphaFoldDB" id="A0A8H5IHC0"/>
<evidence type="ECO:0000256" key="2">
    <source>
        <dbReference type="ARBA" id="ARBA00022630"/>
    </source>
</evidence>
<dbReference type="InterPro" id="IPR020946">
    <property type="entry name" value="Flavin_mOase-like"/>
</dbReference>
<reference evidence="6 7" key="1">
    <citation type="submission" date="2020-05" db="EMBL/GenBank/DDBJ databases">
        <title>Identification and distribution of gene clusters putatively required for synthesis of sphingolipid metabolism inhibitors in phylogenetically diverse species of the filamentous fungus Fusarium.</title>
        <authorList>
            <person name="Kim H.-S."/>
            <person name="Busman M."/>
            <person name="Brown D.W."/>
            <person name="Divon H."/>
            <person name="Uhlig S."/>
            <person name="Proctor R.H."/>
        </authorList>
    </citation>
    <scope>NUCLEOTIDE SEQUENCE [LARGE SCALE GENOMIC DNA]</scope>
    <source>
        <strain evidence="6 7">NRRL 25196</strain>
    </source>
</reference>
<dbReference type="PANTHER" id="PTHR42877:SF6">
    <property type="entry name" value="MONOOXYGENASE, PUTATIVE (AFU_ORTHOLOGUE AFUA_3G15050)-RELATED"/>
    <property type="match status" value="1"/>
</dbReference>
<comment type="similarity">
    <text evidence="1">Belongs to the FAD-binding monooxygenase family.</text>
</comment>
<feature type="region of interest" description="Disordered" evidence="5">
    <location>
        <begin position="1"/>
        <end position="20"/>
    </location>
</feature>
<dbReference type="Proteomes" id="UP000574317">
    <property type="component" value="Unassembled WGS sequence"/>
</dbReference>
<sequence>MAIENNAKQQPAPESIPTRPLDRFAMAETNTLKTQRTRLVFKIEEHPTDQVRDLKVAVIGAGLSGVTAAVLLTAKVPGLDLVVYEKNNNVGGTWLENTYPGVRCDFPSHVYQSGFSPSTEWSEEYAPGHEIRQYWEDVAKKHDVYKKIKFNQEIKHSEWISSENKWALTISDLKAATVREEKFDYVINAIGNFNAWKLPSYEGIEEFKGELFHSSNWNHSVDLKGKRIALIGNGASGLQILPQIQDSAAHIDHYARSRTWVTGSLNPDDIRQARVKVFPEELKEAWRKDPEEYLAYRRKVEAVYFQYFGAFFKDSPENNAQRKDWTNLMLERVKPELADKILPDFPPNCRRPTPGPGYLEAISQPNVSYIQTPIQRFTHKGIVTNDGVERDVDVVICATGANVDFAPPYPVISNGIDLQSAWKPGGLYGHPFLYLGIAAPDFPNLAFLGGAHAWSFSGTIPNTIENHTTYIAKILRKLRSQGLATITPSVPATEDFIAYCNEFFPRTVFTANDDSSANSKNCASWYNGGTKGGSLRGLFPASAAASNYIRRDPRWEDYEYTYHNASGNRFAWFGNGQLTREITKGSDVDWTPHLAVSGDVDLRVHCEGWWDV</sequence>
<keyword evidence="7" id="KW-1185">Reference proteome</keyword>
<comment type="caution">
    <text evidence="6">The sequence shown here is derived from an EMBL/GenBank/DDBJ whole genome shotgun (WGS) entry which is preliminary data.</text>
</comment>
<name>A0A8H5IHC0_9HYPO</name>
<dbReference type="SUPFAM" id="SSF51905">
    <property type="entry name" value="FAD/NAD(P)-binding domain"/>
    <property type="match status" value="2"/>
</dbReference>
<dbReference type="Pfam" id="PF00743">
    <property type="entry name" value="FMO-like"/>
    <property type="match status" value="1"/>
</dbReference>
<evidence type="ECO:0000256" key="5">
    <source>
        <dbReference type="SAM" id="MobiDB-lite"/>
    </source>
</evidence>
<keyword evidence="2" id="KW-0285">Flavoprotein</keyword>